<gene>
    <name evidence="1" type="ORF">ACD_78C00100G0006</name>
</gene>
<dbReference type="EMBL" id="AMFJ01034100">
    <property type="protein sequence ID" value="EKD30288.1"/>
    <property type="molecule type" value="Genomic_DNA"/>
</dbReference>
<evidence type="ECO:0000313" key="1">
    <source>
        <dbReference type="EMBL" id="EKD30288.1"/>
    </source>
</evidence>
<organism evidence="1">
    <name type="scientific">uncultured bacterium</name>
    <name type="common">gcode 4</name>
    <dbReference type="NCBI Taxonomy" id="1234023"/>
    <lineage>
        <taxon>Bacteria</taxon>
        <taxon>environmental samples</taxon>
    </lineage>
</organism>
<protein>
    <submittedName>
        <fullName evidence="1">Uncharacterized protein</fullName>
    </submittedName>
</protein>
<reference evidence="1" key="1">
    <citation type="journal article" date="2012" name="Science">
        <title>Fermentation, hydrogen, and sulfur metabolism in multiple uncultivated bacterial phyla.</title>
        <authorList>
            <person name="Wrighton K.C."/>
            <person name="Thomas B.C."/>
            <person name="Sharon I."/>
            <person name="Miller C.S."/>
            <person name="Castelle C.J."/>
            <person name="VerBerkmoes N.C."/>
            <person name="Wilkins M.J."/>
            <person name="Hettich R.L."/>
            <person name="Lipton M.S."/>
            <person name="Williams K.H."/>
            <person name="Long P.E."/>
            <person name="Banfield J.F."/>
        </authorList>
    </citation>
    <scope>NUCLEOTIDE SEQUENCE [LARGE SCALE GENOMIC DNA]</scope>
</reference>
<dbReference type="AlphaFoldDB" id="K1YDH2"/>
<accession>K1YDH2</accession>
<sequence>MDIDDVELLRMEKRTIGRDDEACFFCLVTFGFYLRHNILGEVDTFKKVQIAELFNLDDEVFKSIIFWIIEDFQRKRSRNHRMMSEEINSLIIERNQIFTKRIFLLFL</sequence>
<name>K1YDH2_9BACT</name>
<proteinExistence type="predicted"/>
<comment type="caution">
    <text evidence="1">The sequence shown here is derived from an EMBL/GenBank/DDBJ whole genome shotgun (WGS) entry which is preliminary data.</text>
</comment>